<reference evidence="2 5" key="1">
    <citation type="submission" date="2023-03" db="EMBL/GenBank/DDBJ databases">
        <authorList>
            <person name="Shen W."/>
            <person name="Cai J."/>
        </authorList>
    </citation>
    <scope>NUCLEOTIDE SEQUENCE</scope>
    <source>
        <strain evidence="2">P33-2</strain>
        <strain evidence="3 5">Y2</strain>
    </source>
</reference>
<dbReference type="Gene3D" id="3.20.20.70">
    <property type="entry name" value="Aldolase class I"/>
    <property type="match status" value="1"/>
</dbReference>
<dbReference type="Pfam" id="PF04309">
    <property type="entry name" value="G3P_antiterm"/>
    <property type="match status" value="1"/>
</dbReference>
<keyword evidence="1" id="KW-0319">Glycerol metabolism</keyword>
<dbReference type="EMBL" id="JARPWY010000022">
    <property type="protein sequence ID" value="MDT2514517.1"/>
    <property type="molecule type" value="Genomic_DNA"/>
</dbReference>
<dbReference type="EMBL" id="JARPWH010000108">
    <property type="protein sequence ID" value="MDT2404488.1"/>
    <property type="molecule type" value="Genomic_DNA"/>
</dbReference>
<dbReference type="InterPro" id="IPR013785">
    <property type="entry name" value="Aldolase_TIM"/>
</dbReference>
<keyword evidence="1" id="KW-0805">Transcription regulation</keyword>
<accession>A0AAJ2MGC0</accession>
<dbReference type="PIRSF" id="PIRSF016897">
    <property type="entry name" value="GlpP"/>
    <property type="match status" value="1"/>
</dbReference>
<dbReference type="GO" id="GO:0006355">
    <property type="term" value="P:regulation of DNA-templated transcription"/>
    <property type="evidence" value="ECO:0007669"/>
    <property type="project" value="InterPro"/>
</dbReference>
<protein>
    <recommendedName>
        <fullName evidence="1">Glycerol uptake operon antiterminator regulatory protein</fullName>
    </recommendedName>
</protein>
<organism evidence="2 4">
    <name type="scientific">Enterococcus avium</name>
    <name type="common">Streptococcus avium</name>
    <dbReference type="NCBI Taxonomy" id="33945"/>
    <lineage>
        <taxon>Bacteria</taxon>
        <taxon>Bacillati</taxon>
        <taxon>Bacillota</taxon>
        <taxon>Bacilli</taxon>
        <taxon>Lactobacillales</taxon>
        <taxon>Enterococcaceae</taxon>
        <taxon>Enterococcus</taxon>
    </lineage>
</organism>
<name>A0AAJ2MGC0_ENTAV</name>
<sequence>MEMKRKIIQMMEDNPLIAAINSKRSFEKALTCDSDIIFVLYGDVCSIVDIVDRLKEAGKIVMVDVDLIDGLATKETAVDYLKRATKTDGVISSKSILLRAANARGLFTIHRFFLIDSKSYHNLPKQLGTSKADVVEVLPGAMPKVLSWVQDVVDVPIIASGLVCDKELVMTALQAGAVAISTTNMDVWEI</sequence>
<evidence type="ECO:0000313" key="2">
    <source>
        <dbReference type="EMBL" id="MDT2404488.1"/>
    </source>
</evidence>
<evidence type="ECO:0000313" key="5">
    <source>
        <dbReference type="Proteomes" id="UP001264335"/>
    </source>
</evidence>
<dbReference type="PANTHER" id="PTHR35787">
    <property type="entry name" value="GLYCEROL UPTAKE OPERON ANTITERMINATOR REGULATORY PROTEIN"/>
    <property type="match status" value="1"/>
</dbReference>
<comment type="caution">
    <text evidence="2">The sequence shown here is derived from an EMBL/GenBank/DDBJ whole genome shotgun (WGS) entry which is preliminary data.</text>
</comment>
<dbReference type="Proteomes" id="UP001260773">
    <property type="component" value="Unassembled WGS sequence"/>
</dbReference>
<proteinExistence type="predicted"/>
<dbReference type="Proteomes" id="UP001264335">
    <property type="component" value="Unassembled WGS sequence"/>
</dbReference>
<dbReference type="InterPro" id="IPR006699">
    <property type="entry name" value="GlpP"/>
</dbReference>
<evidence type="ECO:0000256" key="1">
    <source>
        <dbReference type="PIRNR" id="PIRNR016897"/>
    </source>
</evidence>
<dbReference type="GO" id="GO:0003723">
    <property type="term" value="F:RNA binding"/>
    <property type="evidence" value="ECO:0007669"/>
    <property type="project" value="UniProtKB-KW"/>
</dbReference>
<gene>
    <name evidence="2" type="ORF">P7D43_19155</name>
    <name evidence="3" type="ORF">P7D79_09765</name>
</gene>
<dbReference type="RefSeq" id="WP_227150596.1">
    <property type="nucleotide sequence ID" value="NZ_JADPDV010000019.1"/>
</dbReference>
<comment type="function">
    <text evidence="1">Regulates expression of the glpD operon. In the presence of glycerol 3-phosphate (G3P) causes antitermination of transcription of glpD at the inverted repeat of the leader region to enhance its transcription. Binds and stabilizes glpD leader mRNA.</text>
</comment>
<keyword evidence="1" id="KW-0694">RNA-binding</keyword>
<evidence type="ECO:0000313" key="3">
    <source>
        <dbReference type="EMBL" id="MDT2514517.1"/>
    </source>
</evidence>
<dbReference type="AlphaFoldDB" id="A0AAJ2MGC0"/>
<keyword evidence="1" id="KW-0804">Transcription</keyword>
<dbReference type="PANTHER" id="PTHR35787:SF1">
    <property type="entry name" value="GLYCEROL UPTAKE OPERON ANTITERMINATOR REGULATORY PROTEIN"/>
    <property type="match status" value="1"/>
</dbReference>
<dbReference type="GO" id="GO:0006071">
    <property type="term" value="P:glycerol metabolic process"/>
    <property type="evidence" value="ECO:0007669"/>
    <property type="project" value="UniProtKB-UniRule"/>
</dbReference>
<dbReference type="SUPFAM" id="SSF110391">
    <property type="entry name" value="GlpP-like"/>
    <property type="match status" value="1"/>
</dbReference>
<evidence type="ECO:0000313" key="4">
    <source>
        <dbReference type="Proteomes" id="UP001260773"/>
    </source>
</evidence>